<keyword evidence="4 7" id="KW-0808">Transferase</keyword>
<dbReference type="RefSeq" id="WP_343060412.1">
    <property type="nucleotide sequence ID" value="NZ_JACHOR010000004.1"/>
</dbReference>
<dbReference type="Gene3D" id="3.90.550.10">
    <property type="entry name" value="Spore Coat Polysaccharide Biosynthesis Protein SpsA, Chain A"/>
    <property type="match status" value="1"/>
</dbReference>
<dbReference type="InterPro" id="IPR029044">
    <property type="entry name" value="Nucleotide-diphossugar_trans"/>
</dbReference>
<dbReference type="InterPro" id="IPR026461">
    <property type="entry name" value="Trfase_2_rSAM/seldom_assoc"/>
</dbReference>
<keyword evidence="2" id="KW-1003">Cell membrane</keyword>
<evidence type="ECO:0000256" key="5">
    <source>
        <dbReference type="ARBA" id="ARBA00023136"/>
    </source>
</evidence>
<protein>
    <submittedName>
        <fullName evidence="7">RSAM/selenodomain-associated transferase 2</fullName>
    </submittedName>
</protein>
<evidence type="ECO:0000313" key="7">
    <source>
        <dbReference type="EMBL" id="MBB5746977.1"/>
    </source>
</evidence>
<proteinExistence type="predicted"/>
<evidence type="ECO:0000313" key="8">
    <source>
        <dbReference type="Proteomes" id="UP000545037"/>
    </source>
</evidence>
<reference evidence="7 8" key="1">
    <citation type="submission" date="2020-08" db="EMBL/GenBank/DDBJ databases">
        <title>Genomic Encyclopedia of Type Strains, Phase IV (KMG-IV): sequencing the most valuable type-strain genomes for metagenomic binning, comparative biology and taxonomic classification.</title>
        <authorList>
            <person name="Goeker M."/>
        </authorList>
    </citation>
    <scope>NUCLEOTIDE SEQUENCE [LARGE SCALE GENOMIC DNA]</scope>
    <source>
        <strain evidence="7 8">DSM 4737</strain>
    </source>
</reference>
<evidence type="ECO:0000259" key="6">
    <source>
        <dbReference type="Pfam" id="PF00535"/>
    </source>
</evidence>
<dbReference type="InterPro" id="IPR001173">
    <property type="entry name" value="Glyco_trans_2-like"/>
</dbReference>
<evidence type="ECO:0000256" key="1">
    <source>
        <dbReference type="ARBA" id="ARBA00004236"/>
    </source>
</evidence>
<comment type="subcellular location">
    <subcellularLocation>
        <location evidence="1">Cell membrane</location>
    </subcellularLocation>
</comment>
<feature type="domain" description="Glycosyltransferase 2-like" evidence="6">
    <location>
        <begin position="9"/>
        <end position="112"/>
    </location>
</feature>
<dbReference type="EMBL" id="JACHOR010000004">
    <property type="protein sequence ID" value="MBB5746977.1"/>
    <property type="molecule type" value="Genomic_DNA"/>
</dbReference>
<dbReference type="NCBIfam" id="TIGR04283">
    <property type="entry name" value="glyco_like_mftF"/>
    <property type="match status" value="1"/>
</dbReference>
<dbReference type="PANTHER" id="PTHR43646:SF2">
    <property type="entry name" value="GLYCOSYLTRANSFERASE 2-LIKE DOMAIN-CONTAINING PROTEIN"/>
    <property type="match status" value="1"/>
</dbReference>
<gene>
    <name evidence="7" type="ORF">GGR13_002584</name>
</gene>
<evidence type="ECO:0000256" key="3">
    <source>
        <dbReference type="ARBA" id="ARBA00022676"/>
    </source>
</evidence>
<name>A0A7W9CJW7_9CAUL</name>
<organism evidence="7 8">
    <name type="scientific">Brevundimonas variabilis</name>
    <dbReference type="NCBI Taxonomy" id="74312"/>
    <lineage>
        <taxon>Bacteria</taxon>
        <taxon>Pseudomonadati</taxon>
        <taxon>Pseudomonadota</taxon>
        <taxon>Alphaproteobacteria</taxon>
        <taxon>Caulobacterales</taxon>
        <taxon>Caulobacteraceae</taxon>
        <taxon>Brevundimonas</taxon>
    </lineage>
</organism>
<sequence>MSPLEQIDVIIPTLNAAGSLSTTLAALPPGVAVIVSDGGSTDRTSAIALAAGARVVSGPPGRGQQLAAGAGAATRPWRLFLHADTTLSQEGWAGIVRHIERPEGRGRAASLRLAIDDSAWQARVIERAVALRVRLLGLPYGDQGLLIHRDLYDAVGGYPDQPLMEDVEIMRRLGRARHVVLSGEARTSAARWRRRGWIRQTALNLTCLSLYRMGVPAERIAKLYGR</sequence>
<keyword evidence="8" id="KW-1185">Reference proteome</keyword>
<comment type="caution">
    <text evidence="7">The sequence shown here is derived from an EMBL/GenBank/DDBJ whole genome shotgun (WGS) entry which is preliminary data.</text>
</comment>
<dbReference type="AlphaFoldDB" id="A0A7W9CJW7"/>
<dbReference type="GO" id="GO:0016757">
    <property type="term" value="F:glycosyltransferase activity"/>
    <property type="evidence" value="ECO:0007669"/>
    <property type="project" value="UniProtKB-KW"/>
</dbReference>
<evidence type="ECO:0000256" key="4">
    <source>
        <dbReference type="ARBA" id="ARBA00022679"/>
    </source>
</evidence>
<keyword evidence="3" id="KW-0328">Glycosyltransferase</keyword>
<dbReference type="SUPFAM" id="SSF53448">
    <property type="entry name" value="Nucleotide-diphospho-sugar transferases"/>
    <property type="match status" value="1"/>
</dbReference>
<dbReference type="PANTHER" id="PTHR43646">
    <property type="entry name" value="GLYCOSYLTRANSFERASE"/>
    <property type="match status" value="1"/>
</dbReference>
<evidence type="ECO:0000256" key="2">
    <source>
        <dbReference type="ARBA" id="ARBA00022475"/>
    </source>
</evidence>
<keyword evidence="5" id="KW-0472">Membrane</keyword>
<dbReference type="Proteomes" id="UP000545037">
    <property type="component" value="Unassembled WGS sequence"/>
</dbReference>
<dbReference type="Pfam" id="PF00535">
    <property type="entry name" value="Glycos_transf_2"/>
    <property type="match status" value="1"/>
</dbReference>
<dbReference type="CDD" id="cd02522">
    <property type="entry name" value="GT_2_like_a"/>
    <property type="match status" value="1"/>
</dbReference>
<dbReference type="GO" id="GO:0005886">
    <property type="term" value="C:plasma membrane"/>
    <property type="evidence" value="ECO:0007669"/>
    <property type="project" value="UniProtKB-SubCell"/>
</dbReference>
<accession>A0A7W9CJW7</accession>